<organism evidence="1 2">
    <name type="scientific">Enterobacter sichuanensis</name>
    <dbReference type="NCBI Taxonomy" id="2071710"/>
    <lineage>
        <taxon>Bacteria</taxon>
        <taxon>Pseudomonadati</taxon>
        <taxon>Pseudomonadota</taxon>
        <taxon>Gammaproteobacteria</taxon>
        <taxon>Enterobacterales</taxon>
        <taxon>Enterobacteriaceae</taxon>
        <taxon>Enterobacter</taxon>
        <taxon>Enterobacter cloacae complex</taxon>
    </lineage>
</organism>
<accession>A0ABS6GJL0</accession>
<dbReference type="Proteomes" id="UP000787201">
    <property type="component" value="Unassembled WGS sequence"/>
</dbReference>
<gene>
    <name evidence="1" type="ORF">KQV47_21085</name>
</gene>
<name>A0ABS6GJL0_9ENTR</name>
<keyword evidence="2" id="KW-1185">Reference proteome</keyword>
<evidence type="ECO:0000313" key="2">
    <source>
        <dbReference type="Proteomes" id="UP000787201"/>
    </source>
</evidence>
<protein>
    <submittedName>
        <fullName evidence="1">Uncharacterized protein</fullName>
    </submittedName>
</protein>
<proteinExistence type="predicted"/>
<reference evidence="1 2" key="1">
    <citation type="submission" date="2021-06" db="EMBL/GenBank/DDBJ databases">
        <authorList>
            <person name="Stanton E."/>
        </authorList>
    </citation>
    <scope>NUCLEOTIDE SEQUENCE [LARGE SCALE GENOMIC DNA]</scope>
    <source>
        <strain evidence="1 2">2021EL-00146</strain>
    </source>
</reference>
<evidence type="ECO:0000313" key="1">
    <source>
        <dbReference type="EMBL" id="MBU5926665.1"/>
    </source>
</evidence>
<sequence>MGTPNNQTTHNTRQRVFLCVNLRMPNYGGSGGAAL</sequence>
<dbReference type="EMBL" id="JAHLTI010000026">
    <property type="protein sequence ID" value="MBU5926665.1"/>
    <property type="molecule type" value="Genomic_DNA"/>
</dbReference>
<comment type="caution">
    <text evidence="1">The sequence shown here is derived from an EMBL/GenBank/DDBJ whole genome shotgun (WGS) entry which is preliminary data.</text>
</comment>